<gene>
    <name evidence="1" type="ORF">MOV08_17725</name>
</gene>
<keyword evidence="2" id="KW-1185">Reference proteome</keyword>
<name>A0ABY8AMB6_9ACTN</name>
<evidence type="ECO:0000313" key="2">
    <source>
        <dbReference type="Proteomes" id="UP001218629"/>
    </source>
</evidence>
<evidence type="ECO:0000313" key="1">
    <source>
        <dbReference type="EMBL" id="WEB45766.1"/>
    </source>
</evidence>
<accession>A0ABY8AMB6</accession>
<sequence length="65" mass="7156">MPRRCRPVHLSDPFPLPEPKPVAGCDVCAALAKQREAARVSGDLTTVIDSNIEMRRHPHGKAVRT</sequence>
<proteinExistence type="predicted"/>
<dbReference type="Proteomes" id="UP001218629">
    <property type="component" value="Chromosome"/>
</dbReference>
<protein>
    <submittedName>
        <fullName evidence="1">Uncharacterized protein</fullName>
    </submittedName>
</protein>
<dbReference type="EMBL" id="CP095749">
    <property type="protein sequence ID" value="WEB45766.1"/>
    <property type="molecule type" value="Genomic_DNA"/>
</dbReference>
<organism evidence="1 2">
    <name type="scientific">Streptomyces yunnanensis</name>
    <dbReference type="NCBI Taxonomy" id="156453"/>
    <lineage>
        <taxon>Bacteria</taxon>
        <taxon>Bacillati</taxon>
        <taxon>Actinomycetota</taxon>
        <taxon>Actinomycetes</taxon>
        <taxon>Kitasatosporales</taxon>
        <taxon>Streptomycetaceae</taxon>
        <taxon>Streptomyces</taxon>
    </lineage>
</organism>
<reference evidence="1 2" key="1">
    <citation type="submission" date="2022-03" db="EMBL/GenBank/DDBJ databases">
        <title>Streptomyces yunnanensis P86,complete genome.</title>
        <authorList>
            <person name="Chen S."/>
            <person name="Zhang Q."/>
        </authorList>
    </citation>
    <scope>NUCLEOTIDE SEQUENCE [LARGE SCALE GENOMIC DNA]</scope>
    <source>
        <strain evidence="1 2">P86</strain>
    </source>
</reference>